<dbReference type="Gene3D" id="3.40.190.290">
    <property type="match status" value="1"/>
</dbReference>
<dbReference type="SUPFAM" id="SSF53850">
    <property type="entry name" value="Periplasmic binding protein-like II"/>
    <property type="match status" value="1"/>
</dbReference>
<gene>
    <name evidence="6" type="ORF">FAZ98_16590</name>
</gene>
<dbReference type="GO" id="GO:0003700">
    <property type="term" value="F:DNA-binding transcription factor activity"/>
    <property type="evidence" value="ECO:0007669"/>
    <property type="project" value="InterPro"/>
</dbReference>
<sequence>MRFKLRQMEAFRAVMLTGSMNGAARLLYISQPAVSRLVAHTEQTLGIRLFDRDRGRLTPTAEAHLLFKEVETMFEEAVRIDEFARDLSSNPAGALRFCTSPSLALNFIPPVVAAYMKAYPHVRLKFHTTLLSNIADELLARKVELAVSVLPLDHPNLTVEPFVAGRMVCIMPDAHPLARQDAVEIRQIADYPLIGYARNIPFGRLMSSAFERVGQPWRPAVEIVRAESACAFVREGVGVAIVDEFSVAGHGWTGVTVKPLAEEIPLTLSLLRSRFDRQSSHAQALAKLIRQHAKRNERASEA</sequence>
<dbReference type="Pfam" id="PF00126">
    <property type="entry name" value="HTH_1"/>
    <property type="match status" value="1"/>
</dbReference>
<name>A0A7Z2JG40_9BURK</name>
<keyword evidence="2" id="KW-0805">Transcription regulation</keyword>
<dbReference type="OrthoDB" id="8849678at2"/>
<evidence type="ECO:0000259" key="5">
    <source>
        <dbReference type="PROSITE" id="PS50931"/>
    </source>
</evidence>
<evidence type="ECO:0000313" key="7">
    <source>
        <dbReference type="Proteomes" id="UP000433577"/>
    </source>
</evidence>
<dbReference type="InterPro" id="IPR000847">
    <property type="entry name" value="LysR_HTH_N"/>
</dbReference>
<evidence type="ECO:0000256" key="3">
    <source>
        <dbReference type="ARBA" id="ARBA00023125"/>
    </source>
</evidence>
<dbReference type="RefSeq" id="WP_158952404.1">
    <property type="nucleotide sequence ID" value="NZ_CP046914.1"/>
</dbReference>
<comment type="similarity">
    <text evidence="1">Belongs to the LysR transcriptional regulatory family.</text>
</comment>
<dbReference type="CDD" id="cd08415">
    <property type="entry name" value="PBP2_LysR_opines_like"/>
    <property type="match status" value="1"/>
</dbReference>
<dbReference type="PANTHER" id="PTHR30427">
    <property type="entry name" value="TRANSCRIPTIONAL ACTIVATOR PROTEIN LYSR"/>
    <property type="match status" value="1"/>
</dbReference>
<dbReference type="Pfam" id="PF03466">
    <property type="entry name" value="LysR_substrate"/>
    <property type="match status" value="1"/>
</dbReference>
<accession>A0A7Z2JG40</accession>
<dbReference type="InterPro" id="IPR036390">
    <property type="entry name" value="WH_DNA-bd_sf"/>
</dbReference>
<keyword evidence="7" id="KW-1185">Reference proteome</keyword>
<feature type="domain" description="HTH lysR-type" evidence="5">
    <location>
        <begin position="3"/>
        <end position="60"/>
    </location>
</feature>
<evidence type="ECO:0000256" key="4">
    <source>
        <dbReference type="ARBA" id="ARBA00023163"/>
    </source>
</evidence>
<dbReference type="GO" id="GO:0043565">
    <property type="term" value="F:sequence-specific DNA binding"/>
    <property type="evidence" value="ECO:0007669"/>
    <property type="project" value="TreeGrafter"/>
</dbReference>
<dbReference type="Proteomes" id="UP000433577">
    <property type="component" value="Chromosome 2"/>
</dbReference>
<dbReference type="SUPFAM" id="SSF46785">
    <property type="entry name" value="Winged helix' DNA-binding domain"/>
    <property type="match status" value="1"/>
</dbReference>
<dbReference type="GO" id="GO:0010628">
    <property type="term" value="P:positive regulation of gene expression"/>
    <property type="evidence" value="ECO:0007669"/>
    <property type="project" value="TreeGrafter"/>
</dbReference>
<dbReference type="PROSITE" id="PS50931">
    <property type="entry name" value="HTH_LYSR"/>
    <property type="match status" value="1"/>
</dbReference>
<reference evidence="6 7" key="1">
    <citation type="submission" date="2019-12" db="EMBL/GenBank/DDBJ databases">
        <title>Paraburkholderia acidiphila 7Q-K02 sp. nov and Paraburkholderia acidisoli DHF22 sp. nov., two strains isolated from forest soil.</title>
        <authorList>
            <person name="Gao Z."/>
            <person name="Qiu L."/>
        </authorList>
    </citation>
    <scope>NUCLEOTIDE SEQUENCE [LARGE SCALE GENOMIC DNA]</scope>
    <source>
        <strain evidence="6 7">DHF22</strain>
    </source>
</reference>
<dbReference type="Gene3D" id="1.10.10.10">
    <property type="entry name" value="Winged helix-like DNA-binding domain superfamily/Winged helix DNA-binding domain"/>
    <property type="match status" value="1"/>
</dbReference>
<evidence type="ECO:0000256" key="2">
    <source>
        <dbReference type="ARBA" id="ARBA00023015"/>
    </source>
</evidence>
<organism evidence="6 7">
    <name type="scientific">Paraburkholderia acidisoli</name>
    <dbReference type="NCBI Taxonomy" id="2571748"/>
    <lineage>
        <taxon>Bacteria</taxon>
        <taxon>Pseudomonadati</taxon>
        <taxon>Pseudomonadota</taxon>
        <taxon>Betaproteobacteria</taxon>
        <taxon>Burkholderiales</taxon>
        <taxon>Burkholderiaceae</taxon>
        <taxon>Paraburkholderia</taxon>
    </lineage>
</organism>
<dbReference type="PRINTS" id="PR00039">
    <property type="entry name" value="HTHLYSR"/>
</dbReference>
<dbReference type="InterPro" id="IPR005119">
    <property type="entry name" value="LysR_subst-bd"/>
</dbReference>
<keyword evidence="3" id="KW-0238">DNA-binding</keyword>
<evidence type="ECO:0000256" key="1">
    <source>
        <dbReference type="ARBA" id="ARBA00009437"/>
    </source>
</evidence>
<proteinExistence type="inferred from homology"/>
<dbReference type="KEGG" id="pacs:FAZ98_16590"/>
<dbReference type="AlphaFoldDB" id="A0A7Z2JG40"/>
<evidence type="ECO:0000313" key="6">
    <source>
        <dbReference type="EMBL" id="QGZ63411.1"/>
    </source>
</evidence>
<dbReference type="InterPro" id="IPR037424">
    <property type="entry name" value="NocR_PBP2"/>
</dbReference>
<dbReference type="EMBL" id="CP046914">
    <property type="protein sequence ID" value="QGZ63411.1"/>
    <property type="molecule type" value="Genomic_DNA"/>
</dbReference>
<protein>
    <submittedName>
        <fullName evidence="6">LysR family transcriptional regulator</fullName>
    </submittedName>
</protein>
<dbReference type="InterPro" id="IPR036388">
    <property type="entry name" value="WH-like_DNA-bd_sf"/>
</dbReference>
<dbReference type="PANTHER" id="PTHR30427:SF1">
    <property type="entry name" value="TRANSCRIPTIONAL ACTIVATOR PROTEIN LYSR"/>
    <property type="match status" value="1"/>
</dbReference>
<keyword evidence="4" id="KW-0804">Transcription</keyword>